<dbReference type="GO" id="GO:0007165">
    <property type="term" value="P:signal transduction"/>
    <property type="evidence" value="ECO:0007669"/>
    <property type="project" value="UniProtKB-KW"/>
</dbReference>
<evidence type="ECO:0000256" key="3">
    <source>
        <dbReference type="SAM" id="MobiDB-lite"/>
    </source>
</evidence>
<evidence type="ECO:0000256" key="4">
    <source>
        <dbReference type="SAM" id="Phobius"/>
    </source>
</evidence>
<accession>A0A323UUG6</accession>
<protein>
    <submittedName>
        <fullName evidence="6">Methyl-accepting chemotaxis protein</fullName>
    </submittedName>
</protein>
<dbReference type="Pfam" id="PF00015">
    <property type="entry name" value="MCPsignal"/>
    <property type="match status" value="1"/>
</dbReference>
<dbReference type="GO" id="GO:0016020">
    <property type="term" value="C:membrane"/>
    <property type="evidence" value="ECO:0007669"/>
    <property type="project" value="InterPro"/>
</dbReference>
<gene>
    <name evidence="6" type="ORF">DNK49_11060</name>
</gene>
<sequence>MTDAVRKGSARRWLPAAIVPINGVLAWQAASGNMQGGVAITLAASGLVLAALATLTGFGDKTAPPPQTGEPDTDADRPDIGTQTELGRQRFAGRVRQVVTELRSTGTGIAVNAARLNQRIQQTATSASRQRELAASIFSASQTASAAVDRVMVNADGVRSATTSNLAAVSTSQQELMDVTERIRNVSDKVQAFAGTVAELSENSVQIRDIGLLINDISDQTNLLALNAAIEAARAGEAGRGFAVVADEVRKLAEKVKTATGVITRNSDKMLALVATTESETRRVTEDASLAREVVQRSSSNFAKMVGELQQMSAQLIDITDSIHHIHDSNVEVHGLVGEITSLSEQVSSQMVESGRMSEALRDHTESLHALSSRFRIGESAYDRLIGFAEKYRDQTARYLESRAGALNVFDTRYQPIPGTVPQKYSTSYDKAVEKDLQDIYEGMLTEVPGVAFCGGFDVNCYMPVHNKRFSAEPNGDPQHDLAFSRQKRIYDDPTCRRALKNRGHALLQTYVRDTGEVLCDLSMPIQVNGKQWGIFRVGFAPTLLQG</sequence>
<evidence type="ECO:0000313" key="6">
    <source>
        <dbReference type="EMBL" id="PZA16642.1"/>
    </source>
</evidence>
<dbReference type="SUPFAM" id="SSF58104">
    <property type="entry name" value="Methyl-accepting chemotaxis protein (MCP) signaling domain"/>
    <property type="match status" value="1"/>
</dbReference>
<dbReference type="Gene3D" id="1.10.287.950">
    <property type="entry name" value="Methyl-accepting chemotaxis protein"/>
    <property type="match status" value="1"/>
</dbReference>
<dbReference type="EMBL" id="QKOE01000006">
    <property type="protein sequence ID" value="PZA16642.1"/>
    <property type="molecule type" value="Genomic_DNA"/>
</dbReference>
<keyword evidence="4" id="KW-0472">Membrane</keyword>
<feature type="domain" description="Methyl-accepting transducer" evidence="5">
    <location>
        <begin position="105"/>
        <end position="348"/>
    </location>
</feature>
<dbReference type="SMART" id="SM00283">
    <property type="entry name" value="MA"/>
    <property type="match status" value="1"/>
</dbReference>
<name>A0A323UUG6_9RHOO</name>
<reference evidence="6 7" key="1">
    <citation type="submission" date="2018-06" db="EMBL/GenBank/DDBJ databases">
        <title>Azoarcus communis strain SWub3 genome.</title>
        <authorList>
            <person name="Zorraquino Salvo V."/>
            <person name="Toubiana D."/>
            <person name="Blumwald E."/>
        </authorList>
    </citation>
    <scope>NUCLEOTIDE SEQUENCE [LARGE SCALE GENOMIC DNA]</scope>
    <source>
        <strain evidence="6 7">SWub3</strain>
    </source>
</reference>
<keyword evidence="4" id="KW-0812">Transmembrane</keyword>
<dbReference type="PANTHER" id="PTHR32089:SF112">
    <property type="entry name" value="LYSOZYME-LIKE PROTEIN-RELATED"/>
    <property type="match status" value="1"/>
</dbReference>
<feature type="transmembrane region" description="Helical" evidence="4">
    <location>
        <begin position="36"/>
        <end position="58"/>
    </location>
</feature>
<dbReference type="RefSeq" id="WP_110524473.1">
    <property type="nucleotide sequence ID" value="NZ_QKOE01000006.1"/>
</dbReference>
<dbReference type="InterPro" id="IPR004089">
    <property type="entry name" value="MCPsignal_dom"/>
</dbReference>
<dbReference type="AlphaFoldDB" id="A0A323UUG6"/>
<keyword evidence="7" id="KW-1185">Reference proteome</keyword>
<proteinExistence type="predicted"/>
<dbReference type="PROSITE" id="PS50111">
    <property type="entry name" value="CHEMOTAXIS_TRANSDUC_2"/>
    <property type="match status" value="1"/>
</dbReference>
<dbReference type="OrthoDB" id="2489132at2"/>
<feature type="region of interest" description="Disordered" evidence="3">
    <location>
        <begin position="59"/>
        <end position="85"/>
    </location>
</feature>
<evidence type="ECO:0000256" key="1">
    <source>
        <dbReference type="ARBA" id="ARBA00023224"/>
    </source>
</evidence>
<keyword evidence="1 2" id="KW-0807">Transducer</keyword>
<dbReference type="Proteomes" id="UP000248259">
    <property type="component" value="Unassembled WGS sequence"/>
</dbReference>
<dbReference type="PANTHER" id="PTHR32089">
    <property type="entry name" value="METHYL-ACCEPTING CHEMOTAXIS PROTEIN MCPB"/>
    <property type="match status" value="1"/>
</dbReference>
<comment type="caution">
    <text evidence="6">The sequence shown here is derived from an EMBL/GenBank/DDBJ whole genome shotgun (WGS) entry which is preliminary data.</text>
</comment>
<evidence type="ECO:0000259" key="5">
    <source>
        <dbReference type="PROSITE" id="PS50111"/>
    </source>
</evidence>
<keyword evidence="4" id="KW-1133">Transmembrane helix</keyword>
<organism evidence="6 7">
    <name type="scientific">Parazoarcus communis SWub3 = DSM 12120</name>
    <dbReference type="NCBI Taxonomy" id="1121029"/>
    <lineage>
        <taxon>Bacteria</taxon>
        <taxon>Pseudomonadati</taxon>
        <taxon>Pseudomonadota</taxon>
        <taxon>Betaproteobacteria</taxon>
        <taxon>Rhodocyclales</taxon>
        <taxon>Zoogloeaceae</taxon>
        <taxon>Parazoarcus</taxon>
    </lineage>
</organism>
<evidence type="ECO:0000256" key="2">
    <source>
        <dbReference type="PROSITE-ProRule" id="PRU00284"/>
    </source>
</evidence>
<evidence type="ECO:0000313" key="7">
    <source>
        <dbReference type="Proteomes" id="UP000248259"/>
    </source>
</evidence>